<comment type="caution">
    <text evidence="7">The sequence shown here is derived from an EMBL/GenBank/DDBJ whole genome shotgun (WGS) entry which is preliminary data.</text>
</comment>
<dbReference type="PRINTS" id="PR00481">
    <property type="entry name" value="LAMNOPPTDASE"/>
</dbReference>
<keyword evidence="8" id="KW-1185">Reference proteome</keyword>
<evidence type="ECO:0000256" key="5">
    <source>
        <dbReference type="ARBA" id="ARBA00023211"/>
    </source>
</evidence>
<evidence type="ECO:0000256" key="3">
    <source>
        <dbReference type="ARBA" id="ARBA00022670"/>
    </source>
</evidence>
<dbReference type="GO" id="GO:0006508">
    <property type="term" value="P:proteolysis"/>
    <property type="evidence" value="ECO:0007669"/>
    <property type="project" value="UniProtKB-KW"/>
</dbReference>
<evidence type="ECO:0000313" key="7">
    <source>
        <dbReference type="EMBL" id="GEO04086.1"/>
    </source>
</evidence>
<feature type="domain" description="Cytosol aminopeptidase" evidence="6">
    <location>
        <begin position="345"/>
        <end position="352"/>
    </location>
</feature>
<evidence type="ECO:0000259" key="6">
    <source>
        <dbReference type="PROSITE" id="PS00631"/>
    </source>
</evidence>
<reference evidence="7 8" key="1">
    <citation type="submission" date="2019-07" db="EMBL/GenBank/DDBJ databases">
        <title>Whole genome shotgun sequence of Adhaeribacter aerolatus NBRC 106133.</title>
        <authorList>
            <person name="Hosoyama A."/>
            <person name="Uohara A."/>
            <person name="Ohji S."/>
            <person name="Ichikawa N."/>
        </authorList>
    </citation>
    <scope>NUCLEOTIDE SEQUENCE [LARGE SCALE GENOMIC DNA]</scope>
    <source>
        <strain evidence="7 8">NBRC 106133</strain>
    </source>
</reference>
<name>A0A512AWI8_9BACT</name>
<dbReference type="EMBL" id="BJYS01000010">
    <property type="protein sequence ID" value="GEO04086.1"/>
    <property type="molecule type" value="Genomic_DNA"/>
</dbReference>
<keyword evidence="5" id="KW-0464">Manganese</keyword>
<keyword evidence="2 7" id="KW-0031">Aminopeptidase</keyword>
<dbReference type="GO" id="GO:0005737">
    <property type="term" value="C:cytoplasm"/>
    <property type="evidence" value="ECO:0007669"/>
    <property type="project" value="InterPro"/>
</dbReference>
<dbReference type="InterPro" id="IPR000819">
    <property type="entry name" value="Peptidase_M17_C"/>
</dbReference>
<gene>
    <name evidence="7" type="primary">pepA</name>
    <name evidence="7" type="ORF">AAE02nite_17500</name>
</gene>
<sequence length="497" mass="54716">MNRALRLPNFINLRVKDTIPMPTQLKYNTRLSKNIDTAIIIGPDYEAPAEDFSPEEKEYISLQLAQKSKLILLNRYTHRVYLVVAAAKPNVALYHEDLRKAGFTLQKHLKEGKVTEIQLTDRTFSKAAYYLAEGLFLSNYEFTKHKTDKSEATPLHTITITDGTISEKEVHELQEILTGVCLARDLVNEPHNHQSAEQFSERIVAIGEEAGFSTEVLNMLQIQALKMGGLLAVNQGSLDPPTFNILEYKPENAKNTKPYVLVGKGVVYDTGGLSLKPTPNSMDWMKSDMAGAAAVVGTFYALAKNKVPLHVIGLIPATDNRPGGRAFAPGDVITMFSQKTVEVMNTDAEGRLILADALCFAQKYQPELVIDLATLTGSAARAVGKEGLVMMTTAPEETVQAFKKAGDEVHERLVELPLWEEYQKHLESDIADIKNLGGADAGAISAGKFLEYFTDYPWIHLDIAGTAYIPTGDNYRGKNGTGSGVRLLYSYLTSGLS</sequence>
<evidence type="ECO:0000256" key="1">
    <source>
        <dbReference type="ARBA" id="ARBA00009528"/>
    </source>
</evidence>
<dbReference type="Pfam" id="PF00883">
    <property type="entry name" value="Peptidase_M17"/>
    <property type="match status" value="1"/>
</dbReference>
<dbReference type="CDD" id="cd00433">
    <property type="entry name" value="Peptidase_M17"/>
    <property type="match status" value="1"/>
</dbReference>
<dbReference type="Proteomes" id="UP000321532">
    <property type="component" value="Unassembled WGS sequence"/>
</dbReference>
<dbReference type="SUPFAM" id="SSF53187">
    <property type="entry name" value="Zn-dependent exopeptidases"/>
    <property type="match status" value="1"/>
</dbReference>
<dbReference type="Gene3D" id="3.40.630.10">
    <property type="entry name" value="Zn peptidases"/>
    <property type="match status" value="1"/>
</dbReference>
<dbReference type="PROSITE" id="PS00631">
    <property type="entry name" value="CYTOSOL_AP"/>
    <property type="match status" value="1"/>
</dbReference>
<protein>
    <submittedName>
        <fullName evidence="7">Putative cytosol aminopeptidase</fullName>
    </submittedName>
</protein>
<organism evidence="7 8">
    <name type="scientific">Adhaeribacter aerolatus</name>
    <dbReference type="NCBI Taxonomy" id="670289"/>
    <lineage>
        <taxon>Bacteria</taxon>
        <taxon>Pseudomonadati</taxon>
        <taxon>Bacteroidota</taxon>
        <taxon>Cytophagia</taxon>
        <taxon>Cytophagales</taxon>
        <taxon>Hymenobacteraceae</taxon>
        <taxon>Adhaeribacter</taxon>
    </lineage>
</organism>
<dbReference type="GO" id="GO:0070006">
    <property type="term" value="F:metalloaminopeptidase activity"/>
    <property type="evidence" value="ECO:0007669"/>
    <property type="project" value="InterPro"/>
</dbReference>
<dbReference type="AlphaFoldDB" id="A0A512AWI8"/>
<dbReference type="Gene3D" id="3.40.220.10">
    <property type="entry name" value="Leucine Aminopeptidase, subunit E, domain 1"/>
    <property type="match status" value="1"/>
</dbReference>
<comment type="similarity">
    <text evidence="1">Belongs to the peptidase M17 family.</text>
</comment>
<dbReference type="GO" id="GO:0030145">
    <property type="term" value="F:manganese ion binding"/>
    <property type="evidence" value="ECO:0007669"/>
    <property type="project" value="InterPro"/>
</dbReference>
<dbReference type="PANTHER" id="PTHR11963:SF23">
    <property type="entry name" value="CYTOSOL AMINOPEPTIDASE"/>
    <property type="match status" value="1"/>
</dbReference>
<evidence type="ECO:0000256" key="2">
    <source>
        <dbReference type="ARBA" id="ARBA00022438"/>
    </source>
</evidence>
<dbReference type="PANTHER" id="PTHR11963">
    <property type="entry name" value="LEUCINE AMINOPEPTIDASE-RELATED"/>
    <property type="match status" value="1"/>
</dbReference>
<dbReference type="InterPro" id="IPR011356">
    <property type="entry name" value="Leucine_aapep/pepB"/>
</dbReference>
<evidence type="ECO:0000256" key="4">
    <source>
        <dbReference type="ARBA" id="ARBA00022801"/>
    </source>
</evidence>
<dbReference type="SUPFAM" id="SSF52949">
    <property type="entry name" value="Macro domain-like"/>
    <property type="match status" value="1"/>
</dbReference>
<proteinExistence type="inferred from homology"/>
<keyword evidence="4" id="KW-0378">Hydrolase</keyword>
<dbReference type="InterPro" id="IPR043472">
    <property type="entry name" value="Macro_dom-like"/>
</dbReference>
<keyword evidence="3" id="KW-0645">Protease</keyword>
<evidence type="ECO:0000313" key="8">
    <source>
        <dbReference type="Proteomes" id="UP000321532"/>
    </source>
</evidence>
<accession>A0A512AWI8</accession>